<feature type="region of interest" description="Disordered" evidence="1">
    <location>
        <begin position="33"/>
        <end position="67"/>
    </location>
</feature>
<evidence type="ECO:0000313" key="3">
    <source>
        <dbReference type="Proteomes" id="UP001501000"/>
    </source>
</evidence>
<evidence type="ECO:0000256" key="1">
    <source>
        <dbReference type="SAM" id="MobiDB-lite"/>
    </source>
</evidence>
<protein>
    <recommendedName>
        <fullName evidence="4">Lipoprotein</fullName>
    </recommendedName>
</protein>
<evidence type="ECO:0000313" key="2">
    <source>
        <dbReference type="EMBL" id="GAA3906596.1"/>
    </source>
</evidence>
<dbReference type="Proteomes" id="UP001501000">
    <property type="component" value="Unassembled WGS sequence"/>
</dbReference>
<dbReference type="PROSITE" id="PS51257">
    <property type="entry name" value="PROKAR_LIPOPROTEIN"/>
    <property type="match status" value="1"/>
</dbReference>
<accession>A0ABP7LSR3</accession>
<name>A0ABP7LSR3_9ACTN</name>
<reference evidence="3" key="1">
    <citation type="journal article" date="2019" name="Int. J. Syst. Evol. Microbiol.">
        <title>The Global Catalogue of Microorganisms (GCM) 10K type strain sequencing project: providing services to taxonomists for standard genome sequencing and annotation.</title>
        <authorList>
            <consortium name="The Broad Institute Genomics Platform"/>
            <consortium name="The Broad Institute Genome Sequencing Center for Infectious Disease"/>
            <person name="Wu L."/>
            <person name="Ma J."/>
        </authorList>
    </citation>
    <scope>NUCLEOTIDE SEQUENCE [LARGE SCALE GENOMIC DNA]</scope>
    <source>
        <strain evidence="3">JCM 16956</strain>
    </source>
</reference>
<organism evidence="2 3">
    <name type="scientific">Streptomyces gulbargensis</name>
    <dbReference type="NCBI Taxonomy" id="364901"/>
    <lineage>
        <taxon>Bacteria</taxon>
        <taxon>Bacillati</taxon>
        <taxon>Actinomycetota</taxon>
        <taxon>Actinomycetes</taxon>
        <taxon>Kitasatosporales</taxon>
        <taxon>Streptomycetaceae</taxon>
        <taxon>Streptomyces</taxon>
    </lineage>
</organism>
<sequence length="185" mass="18409">MTHARHPGDRAAWRPGLSTALAVTALLGAGACGSGAPSPTPAGSAPAPATTPTTNPASVPPASDRAAAEAAKTVLDRAFAEREVLGSGSGPLVEAFGDTLPAPPGDVRSLTFAFVCTGGGTVKLAFTVADRPVPSAAGTEACDGSLHQRILDPARPGALGFTATLTGSRQGGYAYSYVTDGERRP</sequence>
<comment type="caution">
    <text evidence="2">The sequence shown here is derived from an EMBL/GenBank/DDBJ whole genome shotgun (WGS) entry which is preliminary data.</text>
</comment>
<proteinExistence type="predicted"/>
<gene>
    <name evidence="2" type="ORF">GCM10022244_15860</name>
</gene>
<evidence type="ECO:0008006" key="4">
    <source>
        <dbReference type="Google" id="ProtNLM"/>
    </source>
</evidence>
<dbReference type="RefSeq" id="WP_345279980.1">
    <property type="nucleotide sequence ID" value="NZ_BAABAJ010000004.1"/>
</dbReference>
<dbReference type="EMBL" id="BAABAJ010000004">
    <property type="protein sequence ID" value="GAA3906596.1"/>
    <property type="molecule type" value="Genomic_DNA"/>
</dbReference>
<keyword evidence="3" id="KW-1185">Reference proteome</keyword>